<dbReference type="EMBL" id="JBHSDU010000014">
    <property type="protein sequence ID" value="MFC4312584.1"/>
    <property type="molecule type" value="Genomic_DNA"/>
</dbReference>
<evidence type="ECO:0000256" key="1">
    <source>
        <dbReference type="SAM" id="MobiDB-lite"/>
    </source>
</evidence>
<evidence type="ECO:0000313" key="3">
    <source>
        <dbReference type="Proteomes" id="UP001595904"/>
    </source>
</evidence>
<accession>A0ABV8T1L6</accession>
<evidence type="ECO:0000313" key="2">
    <source>
        <dbReference type="EMBL" id="MFC4312584.1"/>
    </source>
</evidence>
<proteinExistence type="predicted"/>
<keyword evidence="3" id="KW-1185">Reference proteome</keyword>
<dbReference type="Proteomes" id="UP001595904">
    <property type="component" value="Unassembled WGS sequence"/>
</dbReference>
<comment type="caution">
    <text evidence="2">The sequence shown here is derived from an EMBL/GenBank/DDBJ whole genome shotgun (WGS) entry which is preliminary data.</text>
</comment>
<evidence type="ECO:0008006" key="4">
    <source>
        <dbReference type="Google" id="ProtNLM"/>
    </source>
</evidence>
<gene>
    <name evidence="2" type="ORF">ACFPN2_26105</name>
</gene>
<organism evidence="2 3">
    <name type="scientific">Steroidobacter flavus</name>
    <dbReference type="NCBI Taxonomy" id="1842136"/>
    <lineage>
        <taxon>Bacteria</taxon>
        <taxon>Pseudomonadati</taxon>
        <taxon>Pseudomonadota</taxon>
        <taxon>Gammaproteobacteria</taxon>
        <taxon>Steroidobacterales</taxon>
        <taxon>Steroidobacteraceae</taxon>
        <taxon>Steroidobacter</taxon>
    </lineage>
</organism>
<protein>
    <recommendedName>
        <fullName evidence="4">DUF883 domain-containing protein</fullName>
    </recommendedName>
</protein>
<feature type="compositionally biased region" description="Basic and acidic residues" evidence="1">
    <location>
        <begin position="23"/>
        <end position="35"/>
    </location>
</feature>
<feature type="region of interest" description="Disordered" evidence="1">
    <location>
        <begin position="125"/>
        <end position="155"/>
    </location>
</feature>
<name>A0ABV8T1L6_9GAMM</name>
<feature type="region of interest" description="Disordered" evidence="1">
    <location>
        <begin position="1"/>
        <end position="35"/>
    </location>
</feature>
<sequence>MSETTEDLASRPGAGGTNFKQRIARDGKQKIESGKRAAADQIDEIADAIDLAGSQLDGSQPTLANYAAKLAEGVGGLATRLREDSLEDLYHEVRRLAARHPAMFVMGSAAIGLAIARFMRAEDGAHSSSSSHWSDDSADFNSRPRESSDTPTAGV</sequence>
<dbReference type="RefSeq" id="WP_380602107.1">
    <property type="nucleotide sequence ID" value="NZ_JBHSDU010000014.1"/>
</dbReference>
<reference evidence="3" key="1">
    <citation type="journal article" date="2019" name="Int. J. Syst. Evol. Microbiol.">
        <title>The Global Catalogue of Microorganisms (GCM) 10K type strain sequencing project: providing services to taxonomists for standard genome sequencing and annotation.</title>
        <authorList>
            <consortium name="The Broad Institute Genomics Platform"/>
            <consortium name="The Broad Institute Genome Sequencing Center for Infectious Disease"/>
            <person name="Wu L."/>
            <person name="Ma J."/>
        </authorList>
    </citation>
    <scope>NUCLEOTIDE SEQUENCE [LARGE SCALE GENOMIC DNA]</scope>
    <source>
        <strain evidence="3">CGMCC 1.10759</strain>
    </source>
</reference>